<dbReference type="Pfam" id="PF10661">
    <property type="entry name" value="EssA"/>
    <property type="match status" value="1"/>
</dbReference>
<evidence type="ECO:0000256" key="9">
    <source>
        <dbReference type="SAM" id="SignalP"/>
    </source>
</evidence>
<keyword evidence="9" id="KW-0732">Signal</keyword>
<evidence type="ECO:0000313" key="10">
    <source>
        <dbReference type="EMBL" id="SDZ50448.1"/>
    </source>
</evidence>
<feature type="chain" id="PRO_5039185545" evidence="9">
    <location>
        <begin position="28"/>
        <end position="167"/>
    </location>
</feature>
<name>A0A1H3TKQ6_9BACI</name>
<dbReference type="AlphaFoldDB" id="A0A1H3TKQ6"/>
<dbReference type="NCBIfam" id="TIGR03927">
    <property type="entry name" value="T7SS_EssA_Firm"/>
    <property type="match status" value="1"/>
</dbReference>
<evidence type="ECO:0000313" key="11">
    <source>
        <dbReference type="Proteomes" id="UP000198935"/>
    </source>
</evidence>
<dbReference type="Proteomes" id="UP000198935">
    <property type="component" value="Unassembled WGS sequence"/>
</dbReference>
<feature type="signal peptide" evidence="9">
    <location>
        <begin position="1"/>
        <end position="27"/>
    </location>
</feature>
<feature type="transmembrane region" description="Helical" evidence="8">
    <location>
        <begin position="143"/>
        <end position="162"/>
    </location>
</feature>
<dbReference type="STRING" id="1503961.SAMN05421736_11516"/>
<gene>
    <name evidence="10" type="ORF">SAMN05421736_11516</name>
</gene>
<keyword evidence="3" id="KW-1003">Cell membrane</keyword>
<evidence type="ECO:0000256" key="6">
    <source>
        <dbReference type="ARBA" id="ARBA00023136"/>
    </source>
</evidence>
<proteinExistence type="inferred from homology"/>
<evidence type="ECO:0000256" key="4">
    <source>
        <dbReference type="ARBA" id="ARBA00022692"/>
    </source>
</evidence>
<feature type="region of interest" description="Disordered" evidence="7">
    <location>
        <begin position="29"/>
        <end position="58"/>
    </location>
</feature>
<feature type="compositionally biased region" description="Basic and acidic residues" evidence="7">
    <location>
        <begin position="35"/>
        <end position="58"/>
    </location>
</feature>
<sequence length="167" mass="18462">MRAQLRHINAAACLLCFWLLLPSPVLSEADSGSEDNGKMQMEIDRINKNDRDSEQKTTMTELERSFPDLFSDDIKIKIETRQQALENDIEELQHSLFDNDLSGASAAALEDIQAQLFTEDYTSSGASVNAQEEETKAGFSRGLLLGLLSFIGVISGGVFVMMRKVLG</sequence>
<comment type="similarity">
    <text evidence="2">Belongs to the EssA family.</text>
</comment>
<evidence type="ECO:0000256" key="7">
    <source>
        <dbReference type="SAM" id="MobiDB-lite"/>
    </source>
</evidence>
<dbReference type="EMBL" id="FNPI01000015">
    <property type="protein sequence ID" value="SDZ50448.1"/>
    <property type="molecule type" value="Genomic_DNA"/>
</dbReference>
<keyword evidence="5 8" id="KW-1133">Transmembrane helix</keyword>
<dbReference type="InterPro" id="IPR034026">
    <property type="entry name" value="EssA"/>
</dbReference>
<dbReference type="GO" id="GO:0005886">
    <property type="term" value="C:plasma membrane"/>
    <property type="evidence" value="ECO:0007669"/>
    <property type="project" value="UniProtKB-SubCell"/>
</dbReference>
<dbReference type="InterPro" id="IPR018920">
    <property type="entry name" value="EssA/YueC"/>
</dbReference>
<keyword evidence="6 8" id="KW-0472">Membrane</keyword>
<organism evidence="10 11">
    <name type="scientific">Evansella caseinilytica</name>
    <dbReference type="NCBI Taxonomy" id="1503961"/>
    <lineage>
        <taxon>Bacteria</taxon>
        <taxon>Bacillati</taxon>
        <taxon>Bacillota</taxon>
        <taxon>Bacilli</taxon>
        <taxon>Bacillales</taxon>
        <taxon>Bacillaceae</taxon>
        <taxon>Evansella</taxon>
    </lineage>
</organism>
<evidence type="ECO:0000256" key="1">
    <source>
        <dbReference type="ARBA" id="ARBA00004162"/>
    </source>
</evidence>
<keyword evidence="11" id="KW-1185">Reference proteome</keyword>
<evidence type="ECO:0000256" key="2">
    <source>
        <dbReference type="ARBA" id="ARBA00008570"/>
    </source>
</evidence>
<comment type="subcellular location">
    <subcellularLocation>
        <location evidence="1">Cell membrane</location>
        <topology evidence="1">Single-pass membrane protein</topology>
    </subcellularLocation>
</comment>
<protein>
    <submittedName>
        <fullName evidence="10">Type VII secretion protein EssA</fullName>
    </submittedName>
</protein>
<keyword evidence="4 8" id="KW-0812">Transmembrane</keyword>
<reference evidence="11" key="1">
    <citation type="submission" date="2016-10" db="EMBL/GenBank/DDBJ databases">
        <authorList>
            <person name="Varghese N."/>
            <person name="Submissions S."/>
        </authorList>
    </citation>
    <scope>NUCLEOTIDE SEQUENCE [LARGE SCALE GENOMIC DNA]</scope>
    <source>
        <strain evidence="11">SP</strain>
    </source>
</reference>
<evidence type="ECO:0000256" key="5">
    <source>
        <dbReference type="ARBA" id="ARBA00022989"/>
    </source>
</evidence>
<evidence type="ECO:0000256" key="8">
    <source>
        <dbReference type="SAM" id="Phobius"/>
    </source>
</evidence>
<accession>A0A1H3TKQ6</accession>
<evidence type="ECO:0000256" key="3">
    <source>
        <dbReference type="ARBA" id="ARBA00022475"/>
    </source>
</evidence>